<name>A0A9Q3KHB2_9BASI</name>
<reference evidence="2" key="1">
    <citation type="submission" date="2021-03" db="EMBL/GenBank/DDBJ databases">
        <title>Draft genome sequence of rust myrtle Austropuccinia psidii MF-1, a brazilian biotype.</title>
        <authorList>
            <person name="Quecine M.C."/>
            <person name="Pachon D.M.R."/>
            <person name="Bonatelli M.L."/>
            <person name="Correr F.H."/>
            <person name="Franceschini L.M."/>
            <person name="Leite T.F."/>
            <person name="Margarido G.R.A."/>
            <person name="Almeida C.A."/>
            <person name="Ferrarezi J.A."/>
            <person name="Labate C.A."/>
        </authorList>
    </citation>
    <scope>NUCLEOTIDE SEQUENCE</scope>
    <source>
        <strain evidence="2">MF-1</strain>
    </source>
</reference>
<feature type="compositionally biased region" description="Polar residues" evidence="1">
    <location>
        <begin position="67"/>
        <end position="79"/>
    </location>
</feature>
<organism evidence="2 3">
    <name type="scientific">Austropuccinia psidii MF-1</name>
    <dbReference type="NCBI Taxonomy" id="1389203"/>
    <lineage>
        <taxon>Eukaryota</taxon>
        <taxon>Fungi</taxon>
        <taxon>Dikarya</taxon>
        <taxon>Basidiomycota</taxon>
        <taxon>Pucciniomycotina</taxon>
        <taxon>Pucciniomycetes</taxon>
        <taxon>Pucciniales</taxon>
        <taxon>Sphaerophragmiaceae</taxon>
        <taxon>Austropuccinia</taxon>
    </lineage>
</organism>
<comment type="caution">
    <text evidence="2">The sequence shown here is derived from an EMBL/GenBank/DDBJ whole genome shotgun (WGS) entry which is preliminary data.</text>
</comment>
<keyword evidence="3" id="KW-1185">Reference proteome</keyword>
<dbReference type="AlphaFoldDB" id="A0A9Q3KHB2"/>
<feature type="region of interest" description="Disordered" evidence="1">
    <location>
        <begin position="56"/>
        <end position="105"/>
    </location>
</feature>
<gene>
    <name evidence="2" type="ORF">O181_120261</name>
</gene>
<dbReference type="EMBL" id="AVOT02107808">
    <property type="protein sequence ID" value="MBW0580546.1"/>
    <property type="molecule type" value="Genomic_DNA"/>
</dbReference>
<proteinExistence type="predicted"/>
<evidence type="ECO:0000313" key="2">
    <source>
        <dbReference type="EMBL" id="MBW0580546.1"/>
    </source>
</evidence>
<accession>A0A9Q3KHB2</accession>
<protein>
    <submittedName>
        <fullName evidence="2">Uncharacterized protein</fullName>
    </submittedName>
</protein>
<evidence type="ECO:0000256" key="1">
    <source>
        <dbReference type="SAM" id="MobiDB-lite"/>
    </source>
</evidence>
<evidence type="ECO:0000313" key="3">
    <source>
        <dbReference type="Proteomes" id="UP000765509"/>
    </source>
</evidence>
<dbReference type="Proteomes" id="UP000765509">
    <property type="component" value="Unassembled WGS sequence"/>
</dbReference>
<sequence>MNSYLRIKRFRGQEKTIELLGGWSPLSCKDKVKKIKNLLKNQSLLLIDQNKELEMTPALEKKGPVAATSSRSVQRQAQRTSEEEERAQEPSGKRKRKSKFSQTLPTRVQDPQIGGFISGQCLQYGQNFHGIHSKRAGGMKRTFPQKQSKKYNLLDLVLM</sequence>